<dbReference type="GO" id="GO:0005886">
    <property type="term" value="C:plasma membrane"/>
    <property type="evidence" value="ECO:0007669"/>
    <property type="project" value="UniProtKB-SubCell"/>
</dbReference>
<keyword evidence="2 8" id="KW-0813">Transport</keyword>
<dbReference type="GO" id="GO:1904680">
    <property type="term" value="F:peptide transmembrane transporter activity"/>
    <property type="evidence" value="ECO:0007669"/>
    <property type="project" value="InterPro"/>
</dbReference>
<dbReference type="InterPro" id="IPR000109">
    <property type="entry name" value="POT_fam"/>
</dbReference>
<reference evidence="10" key="1">
    <citation type="submission" date="2022-11" db="EMBL/GenBank/DDBJ databases">
        <title>Marilongibacter aestuarii gen. nov., sp. nov., isolated from tidal flat sediment.</title>
        <authorList>
            <person name="Jiayan W."/>
        </authorList>
    </citation>
    <scope>NUCLEOTIDE SEQUENCE</scope>
    <source>
        <strain evidence="10">Z1-6</strain>
    </source>
</reference>
<comment type="caution">
    <text evidence="10">The sequence shown here is derived from an EMBL/GenBank/DDBJ whole genome shotgun (WGS) entry which is preliminary data.</text>
</comment>
<evidence type="ECO:0000256" key="5">
    <source>
        <dbReference type="ARBA" id="ARBA00022856"/>
    </source>
</evidence>
<feature type="transmembrane region" description="Helical" evidence="9">
    <location>
        <begin position="90"/>
        <end position="109"/>
    </location>
</feature>
<dbReference type="Gene3D" id="1.20.1250.20">
    <property type="entry name" value="MFS general substrate transporter like domains"/>
    <property type="match status" value="1"/>
</dbReference>
<name>A0A9X3J3V8_9BACT</name>
<feature type="transmembrane region" description="Helical" evidence="9">
    <location>
        <begin position="158"/>
        <end position="177"/>
    </location>
</feature>
<dbReference type="InterPro" id="IPR050171">
    <property type="entry name" value="MFS_Transporters"/>
</dbReference>
<feature type="transmembrane region" description="Helical" evidence="9">
    <location>
        <begin position="228"/>
        <end position="254"/>
    </location>
</feature>
<dbReference type="CDD" id="cd17346">
    <property type="entry name" value="MFS_DtpA_like"/>
    <property type="match status" value="1"/>
</dbReference>
<accession>A0A9X3J3V8</accession>
<dbReference type="EMBL" id="JAPOHD010000010">
    <property type="protein sequence ID" value="MCY1719759.1"/>
    <property type="molecule type" value="Genomic_DNA"/>
</dbReference>
<feature type="transmembrane region" description="Helical" evidence="9">
    <location>
        <begin position="58"/>
        <end position="78"/>
    </location>
</feature>
<dbReference type="Proteomes" id="UP001145087">
    <property type="component" value="Unassembled WGS sequence"/>
</dbReference>
<organism evidence="10 11">
    <name type="scientific">Draconibacterium aestuarii</name>
    <dbReference type="NCBI Taxonomy" id="2998507"/>
    <lineage>
        <taxon>Bacteria</taxon>
        <taxon>Pseudomonadati</taxon>
        <taxon>Bacteroidota</taxon>
        <taxon>Bacteroidia</taxon>
        <taxon>Marinilabiliales</taxon>
        <taxon>Prolixibacteraceae</taxon>
        <taxon>Draconibacterium</taxon>
    </lineage>
</organism>
<evidence type="ECO:0000256" key="8">
    <source>
        <dbReference type="RuleBase" id="RU003755"/>
    </source>
</evidence>
<keyword evidence="3" id="KW-1003">Cell membrane</keyword>
<feature type="transmembrane region" description="Helical" evidence="9">
    <location>
        <begin position="374"/>
        <end position="394"/>
    </location>
</feature>
<evidence type="ECO:0000313" key="10">
    <source>
        <dbReference type="EMBL" id="MCY1719759.1"/>
    </source>
</evidence>
<dbReference type="PROSITE" id="PS01023">
    <property type="entry name" value="PTR2_2"/>
    <property type="match status" value="1"/>
</dbReference>
<feature type="transmembrane region" description="Helical" evidence="9">
    <location>
        <begin position="339"/>
        <end position="362"/>
    </location>
</feature>
<dbReference type="GO" id="GO:0006857">
    <property type="term" value="P:oligopeptide transport"/>
    <property type="evidence" value="ECO:0007669"/>
    <property type="project" value="InterPro"/>
</dbReference>
<keyword evidence="7 9" id="KW-0472">Membrane</keyword>
<gene>
    <name evidence="10" type="ORF">OU798_05360</name>
</gene>
<dbReference type="InterPro" id="IPR018456">
    <property type="entry name" value="PTR2_symporter_CS"/>
</dbReference>
<comment type="similarity">
    <text evidence="8">Belongs to the major facilitator superfamily. Proton-dependent oligopeptide transporter (POT/PTR) (TC 2.A.17) family.</text>
</comment>
<feature type="transmembrane region" description="Helical" evidence="9">
    <location>
        <begin position="28"/>
        <end position="46"/>
    </location>
</feature>
<feature type="transmembrane region" description="Helical" evidence="9">
    <location>
        <begin position="260"/>
        <end position="282"/>
    </location>
</feature>
<keyword evidence="4 8" id="KW-0812">Transmembrane</keyword>
<keyword evidence="6 9" id="KW-1133">Transmembrane helix</keyword>
<dbReference type="RefSeq" id="WP_343332095.1">
    <property type="nucleotide sequence ID" value="NZ_JAPOHD010000010.1"/>
</dbReference>
<dbReference type="InterPro" id="IPR005279">
    <property type="entry name" value="Dipep/tripep_permease"/>
</dbReference>
<evidence type="ECO:0000256" key="9">
    <source>
        <dbReference type="SAM" id="Phobius"/>
    </source>
</evidence>
<evidence type="ECO:0000256" key="2">
    <source>
        <dbReference type="ARBA" id="ARBA00022448"/>
    </source>
</evidence>
<dbReference type="NCBIfam" id="TIGR00924">
    <property type="entry name" value="yjdL_sub1_fam"/>
    <property type="match status" value="1"/>
</dbReference>
<feature type="transmembrane region" description="Helical" evidence="9">
    <location>
        <begin position="479"/>
        <end position="501"/>
    </location>
</feature>
<evidence type="ECO:0000256" key="7">
    <source>
        <dbReference type="ARBA" id="ARBA00023136"/>
    </source>
</evidence>
<evidence type="ECO:0000256" key="4">
    <source>
        <dbReference type="ARBA" id="ARBA00022692"/>
    </source>
</evidence>
<comment type="subcellular location">
    <subcellularLocation>
        <location evidence="1">Cell membrane</location>
        <topology evidence="1">Multi-pass membrane protein</topology>
    </subcellularLocation>
    <subcellularLocation>
        <location evidence="8">Membrane</location>
        <topology evidence="8">Multi-pass membrane protein</topology>
    </subcellularLocation>
</comment>
<dbReference type="Pfam" id="PF00854">
    <property type="entry name" value="PTR2"/>
    <property type="match status" value="1"/>
</dbReference>
<dbReference type="PANTHER" id="PTHR23517">
    <property type="entry name" value="RESISTANCE PROTEIN MDTM, PUTATIVE-RELATED-RELATED"/>
    <property type="match status" value="1"/>
</dbReference>
<feature type="transmembrane region" description="Helical" evidence="9">
    <location>
        <begin position="189"/>
        <end position="207"/>
    </location>
</feature>
<dbReference type="InterPro" id="IPR036259">
    <property type="entry name" value="MFS_trans_sf"/>
</dbReference>
<feature type="transmembrane region" description="Helical" evidence="9">
    <location>
        <begin position="440"/>
        <end position="459"/>
    </location>
</feature>
<keyword evidence="11" id="KW-1185">Reference proteome</keyword>
<dbReference type="PANTHER" id="PTHR23517:SF15">
    <property type="entry name" value="PROTON-DEPENDENT OLIGOPEPTIDE FAMILY TRANSPORT PROTEIN"/>
    <property type="match status" value="1"/>
</dbReference>
<protein>
    <submittedName>
        <fullName evidence="10">Peptide MFS transporter</fullName>
    </submittedName>
</protein>
<feature type="transmembrane region" description="Helical" evidence="9">
    <location>
        <begin position="406"/>
        <end position="428"/>
    </location>
</feature>
<evidence type="ECO:0000256" key="6">
    <source>
        <dbReference type="ARBA" id="ARBA00022989"/>
    </source>
</evidence>
<evidence type="ECO:0000256" key="3">
    <source>
        <dbReference type="ARBA" id="ARBA00022475"/>
    </source>
</evidence>
<keyword evidence="5" id="KW-0571">Peptide transport</keyword>
<evidence type="ECO:0000313" key="11">
    <source>
        <dbReference type="Proteomes" id="UP001145087"/>
    </source>
</evidence>
<proteinExistence type="inferred from homology"/>
<dbReference type="AlphaFoldDB" id="A0A9X3J3V8"/>
<feature type="transmembrane region" description="Helical" evidence="9">
    <location>
        <begin position="294"/>
        <end position="311"/>
    </location>
</feature>
<feature type="transmembrane region" description="Helical" evidence="9">
    <location>
        <begin position="121"/>
        <end position="137"/>
    </location>
</feature>
<dbReference type="SUPFAM" id="SSF103473">
    <property type="entry name" value="MFS general substrate transporter"/>
    <property type="match status" value="1"/>
</dbReference>
<evidence type="ECO:0000256" key="1">
    <source>
        <dbReference type="ARBA" id="ARBA00004651"/>
    </source>
</evidence>
<sequence length="509" mass="55954">MSTDKNKAFFGHPMGLSTLFASELWERFSYYGMRALLVLFLTATFASGGFEMAELDAFTVYGIFTGLVYVTPIIGGMLADKILGQRKSIYIGGLTMAIGQFLLATSAWMHGTDASMEFRQTIFYAGLGILISGNGFFKPNISTMVGELYDNNDPRKDGGFTIFYMGINMGAFLSPLVAGKLGEQVAWQYGFLAAGVGMLLGTIWFFVRSHTLGHIGMPPKIKSERVRLAVEDWFGILAYVAGVVGLIFAVILGWGAMPSVVSTTIIYVLAIGGVLYLASSIFRGTTGKTEWSRVGVILVLAIFNIFFWSGFEQAGTTFNIFARDNTQRLIGNWEIPASWFQSINALFIILFAPVFSILWTKLEKYKLNPNTPMKFAWGMSLLALGFVVMAIAFTRSTSGGEIRLVSPLWLTMVFMLHTFGELCLSPIGLSMVTKLSPPKLVSTMMGVWMGSFAAGNFVASQMKSISMQLEKAMGTEIQVFWLIAIQSAIIAVILVVLSPWLKRMMHGIK</sequence>
<keyword evidence="5" id="KW-0653">Protein transport</keyword>